<gene>
    <name evidence="1" type="ORF">SAMN05444274_102389</name>
</gene>
<dbReference type="InterPro" id="IPR036102">
    <property type="entry name" value="OsmC/Ohrsf"/>
</dbReference>
<evidence type="ECO:0000313" key="1">
    <source>
        <dbReference type="EMBL" id="SHE78484.1"/>
    </source>
</evidence>
<dbReference type="InterPro" id="IPR003718">
    <property type="entry name" value="OsmC/Ohr_fam"/>
</dbReference>
<dbReference type="PANTHER" id="PTHR34352">
    <property type="entry name" value="PROTEIN YHFA"/>
    <property type="match status" value="1"/>
</dbReference>
<dbReference type="InterPro" id="IPR015946">
    <property type="entry name" value="KH_dom-like_a/b"/>
</dbReference>
<keyword evidence="2" id="KW-1185">Reference proteome</keyword>
<dbReference type="PANTHER" id="PTHR34352:SF1">
    <property type="entry name" value="PROTEIN YHFA"/>
    <property type="match status" value="1"/>
</dbReference>
<evidence type="ECO:0000313" key="2">
    <source>
        <dbReference type="Proteomes" id="UP000184164"/>
    </source>
</evidence>
<reference evidence="1 2" key="1">
    <citation type="submission" date="2016-11" db="EMBL/GenBank/DDBJ databases">
        <authorList>
            <person name="Jaros S."/>
            <person name="Januszkiewicz K."/>
            <person name="Wedrychowicz H."/>
        </authorList>
    </citation>
    <scope>NUCLEOTIDE SEQUENCE [LARGE SCALE GENOMIC DNA]</scope>
    <source>
        <strain evidence="1 2">DSM 26910</strain>
    </source>
</reference>
<organism evidence="1 2">
    <name type="scientific">Mariniphaga anaerophila</name>
    <dbReference type="NCBI Taxonomy" id="1484053"/>
    <lineage>
        <taxon>Bacteria</taxon>
        <taxon>Pseudomonadati</taxon>
        <taxon>Bacteroidota</taxon>
        <taxon>Bacteroidia</taxon>
        <taxon>Marinilabiliales</taxon>
        <taxon>Prolixibacteraceae</taxon>
        <taxon>Mariniphaga</taxon>
    </lineage>
</organism>
<protein>
    <submittedName>
        <fullName evidence="1">Putative redox protein</fullName>
    </submittedName>
</protein>
<dbReference type="Pfam" id="PF02566">
    <property type="entry name" value="OsmC"/>
    <property type="match status" value="1"/>
</dbReference>
<sequence>MAKEQVKVKWLENMAFSAEVSGHEIILDASDKVGGENRGPRPKPLMLTALAGCTGMDVVSILKKMRVEVDGFNVYVDGELTEEHPKQFSQMHVTYEFKGKNLPVEKLQKAVNLSEERYCGVSAMYRKAIGLTSEIKIIEE</sequence>
<proteinExistence type="predicted"/>
<dbReference type="EMBL" id="FQUM01000002">
    <property type="protein sequence ID" value="SHE78484.1"/>
    <property type="molecule type" value="Genomic_DNA"/>
</dbReference>
<dbReference type="SUPFAM" id="SSF82784">
    <property type="entry name" value="OsmC-like"/>
    <property type="match status" value="1"/>
</dbReference>
<dbReference type="OrthoDB" id="9804010at2"/>
<dbReference type="Proteomes" id="UP000184164">
    <property type="component" value="Unassembled WGS sequence"/>
</dbReference>
<name>A0A1M4WB69_9BACT</name>
<accession>A0A1M4WB69</accession>
<dbReference type="AlphaFoldDB" id="A0A1M4WB69"/>
<dbReference type="STRING" id="1484053.SAMN05444274_102389"/>
<dbReference type="RefSeq" id="WP_072999554.1">
    <property type="nucleotide sequence ID" value="NZ_FQUM01000002.1"/>
</dbReference>
<dbReference type="Gene3D" id="3.30.300.20">
    <property type="match status" value="1"/>
</dbReference>